<gene>
    <name evidence="1" type="ORF">PBRASI_LOCUS9874</name>
</gene>
<dbReference type="SUPFAM" id="SSF56112">
    <property type="entry name" value="Protein kinase-like (PK-like)"/>
    <property type="match status" value="1"/>
</dbReference>
<comment type="caution">
    <text evidence="1">The sequence shown here is derived from an EMBL/GenBank/DDBJ whole genome shotgun (WGS) entry which is preliminary data.</text>
</comment>
<protein>
    <submittedName>
        <fullName evidence="1">6834_t:CDS:1</fullName>
    </submittedName>
</protein>
<evidence type="ECO:0000313" key="1">
    <source>
        <dbReference type="EMBL" id="CAG8643001.1"/>
    </source>
</evidence>
<dbReference type="OrthoDB" id="2447085at2759"/>
<dbReference type="Proteomes" id="UP000789739">
    <property type="component" value="Unassembled WGS sequence"/>
</dbReference>
<evidence type="ECO:0000313" key="2">
    <source>
        <dbReference type="Proteomes" id="UP000789739"/>
    </source>
</evidence>
<feature type="non-terminal residue" evidence="1">
    <location>
        <position position="1"/>
    </location>
</feature>
<organism evidence="1 2">
    <name type="scientific">Paraglomus brasilianum</name>
    <dbReference type="NCBI Taxonomy" id="144538"/>
    <lineage>
        <taxon>Eukaryota</taxon>
        <taxon>Fungi</taxon>
        <taxon>Fungi incertae sedis</taxon>
        <taxon>Mucoromycota</taxon>
        <taxon>Glomeromycotina</taxon>
        <taxon>Glomeromycetes</taxon>
        <taxon>Paraglomerales</taxon>
        <taxon>Paraglomeraceae</taxon>
        <taxon>Paraglomus</taxon>
    </lineage>
</organism>
<name>A0A9N9H097_9GLOM</name>
<accession>A0A9N9H097</accession>
<reference evidence="1" key="1">
    <citation type="submission" date="2021-06" db="EMBL/GenBank/DDBJ databases">
        <authorList>
            <person name="Kallberg Y."/>
            <person name="Tangrot J."/>
            <person name="Rosling A."/>
        </authorList>
    </citation>
    <scope>NUCLEOTIDE SEQUENCE</scope>
    <source>
        <strain evidence="1">BR232B</strain>
    </source>
</reference>
<proteinExistence type="predicted"/>
<sequence>ASYDGDIFAGIKCPPSPSSEVKRTQHHRIKYVGDYEHEIGSPSSVGEPSVFFKKQTHLRRKFILCGRPAEAAPMPVSLLNPIFGQFLTDIRSYQPTVDDIRLVDELLVLMSQRYIDEMSHAADFRSALQNHYNIQLIAGPVHKTGYNTDGHLTVNDCFYLITECKNEIGSTCSDPFLQSVAYYYYSIVENGPRFPQSNLPCLYLCYAGMTFGFAGFILTDDDIHMEHLGDQFTMMSAWGDQDKKNRLACYFSAFRRAINSLKFYYETNIIPTDQTKTDIMGLPDPSFPYVCQYKSSEGVTVHFKYKVQPFPHRLIFIGETLKGNDQIFVKYTQTYSAEAHEVCTSLGYAPKLHACEKINDNWYMVVMDHIDTTIYRPYSAQIMNSGIAFPSAKLLGPKVKQAIDALHQVDLVHGDLRDTNILVRTDGNINFLLVDFDWSGRAGIARYPVNVNHTDIHRPQEAQYGNIIKKDHDIFMFNRIFPEMINDLNY</sequence>
<dbReference type="AlphaFoldDB" id="A0A9N9H097"/>
<dbReference type="InterPro" id="IPR011009">
    <property type="entry name" value="Kinase-like_dom_sf"/>
</dbReference>
<dbReference type="EMBL" id="CAJVPI010002415">
    <property type="protein sequence ID" value="CAG8643001.1"/>
    <property type="molecule type" value="Genomic_DNA"/>
</dbReference>
<dbReference type="Gene3D" id="1.10.510.10">
    <property type="entry name" value="Transferase(Phosphotransferase) domain 1"/>
    <property type="match status" value="1"/>
</dbReference>
<dbReference type="Pfam" id="PF06293">
    <property type="entry name" value="Kdo"/>
    <property type="match status" value="1"/>
</dbReference>
<keyword evidence="2" id="KW-1185">Reference proteome</keyword>